<dbReference type="EMBL" id="JBHTLM010000001">
    <property type="protein sequence ID" value="MFD1175163.1"/>
    <property type="molecule type" value="Genomic_DNA"/>
</dbReference>
<name>A0ABW3RSA3_9BACL</name>
<organism evidence="1 2">
    <name type="scientific">Paenibacillus puldeungensis</name>
    <dbReference type="NCBI Taxonomy" id="696536"/>
    <lineage>
        <taxon>Bacteria</taxon>
        <taxon>Bacillati</taxon>
        <taxon>Bacillota</taxon>
        <taxon>Bacilli</taxon>
        <taxon>Bacillales</taxon>
        <taxon>Paenibacillaceae</taxon>
        <taxon>Paenibacillus</taxon>
    </lineage>
</organism>
<comment type="caution">
    <text evidence="1">The sequence shown here is derived from an EMBL/GenBank/DDBJ whole genome shotgun (WGS) entry which is preliminary data.</text>
</comment>
<protein>
    <submittedName>
        <fullName evidence="1">2-oxoglutarate dehydrogenase E1</fullName>
    </submittedName>
</protein>
<reference evidence="2" key="1">
    <citation type="journal article" date="2019" name="Int. J. Syst. Evol. Microbiol.">
        <title>The Global Catalogue of Microorganisms (GCM) 10K type strain sequencing project: providing services to taxonomists for standard genome sequencing and annotation.</title>
        <authorList>
            <consortium name="The Broad Institute Genomics Platform"/>
            <consortium name="The Broad Institute Genome Sequencing Center for Infectious Disease"/>
            <person name="Wu L."/>
            <person name="Ma J."/>
        </authorList>
    </citation>
    <scope>NUCLEOTIDE SEQUENCE [LARGE SCALE GENOMIC DNA]</scope>
    <source>
        <strain evidence="2">CCUG 59189</strain>
    </source>
</reference>
<dbReference type="RefSeq" id="WP_379316212.1">
    <property type="nucleotide sequence ID" value="NZ_JBHTLM010000001.1"/>
</dbReference>
<sequence>MRCITIRQPWATLIAIQEKRFETRGWVTRYRGELAIHAGKQLDKAICQKEPIRSILAAYGLTIDGLPTGAFVAVCRLVACQPVLENDGETAILGHSERIITGQEYGFGDFATGRFAWELTEIRKLQEPVPAIGKQGLWNWDGKLLL</sequence>
<evidence type="ECO:0000313" key="1">
    <source>
        <dbReference type="EMBL" id="MFD1175163.1"/>
    </source>
</evidence>
<keyword evidence="2" id="KW-1185">Reference proteome</keyword>
<dbReference type="Gene3D" id="2.30.130.30">
    <property type="entry name" value="Hypothetical protein"/>
    <property type="match status" value="1"/>
</dbReference>
<dbReference type="Proteomes" id="UP001597262">
    <property type="component" value="Unassembled WGS sequence"/>
</dbReference>
<gene>
    <name evidence="1" type="ORF">ACFQ3W_02405</name>
</gene>
<dbReference type="InterPro" id="IPR015947">
    <property type="entry name" value="PUA-like_sf"/>
</dbReference>
<accession>A0ABW3RSA3</accession>
<proteinExistence type="predicted"/>
<evidence type="ECO:0000313" key="2">
    <source>
        <dbReference type="Proteomes" id="UP001597262"/>
    </source>
</evidence>
<dbReference type="SUPFAM" id="SSF88697">
    <property type="entry name" value="PUA domain-like"/>
    <property type="match status" value="1"/>
</dbReference>